<evidence type="ECO:0000313" key="9">
    <source>
        <dbReference type="EMBL" id="OQS03918.1"/>
    </source>
</evidence>
<comment type="caution">
    <text evidence="9">The sequence shown here is derived from an EMBL/GenBank/DDBJ whole genome shotgun (WGS) entry which is preliminary data.</text>
</comment>
<dbReference type="InterPro" id="IPR011009">
    <property type="entry name" value="Kinase-like_dom_sf"/>
</dbReference>
<evidence type="ECO:0000256" key="1">
    <source>
        <dbReference type="ARBA" id="ARBA00022527"/>
    </source>
</evidence>
<dbReference type="SMART" id="SM00220">
    <property type="entry name" value="S_TKc"/>
    <property type="match status" value="1"/>
</dbReference>
<dbReference type="PROSITE" id="PS50011">
    <property type="entry name" value="PROTEIN_KINASE_DOM"/>
    <property type="match status" value="1"/>
</dbReference>
<evidence type="ECO:0000256" key="7">
    <source>
        <dbReference type="RuleBase" id="RU000304"/>
    </source>
</evidence>
<dbReference type="InterPro" id="IPR017441">
    <property type="entry name" value="Protein_kinase_ATP_BS"/>
</dbReference>
<protein>
    <submittedName>
        <fullName evidence="9">Kinase</fullName>
    </submittedName>
</protein>
<dbReference type="Proteomes" id="UP000243217">
    <property type="component" value="Unassembled WGS sequence"/>
</dbReference>
<dbReference type="GO" id="GO:0004674">
    <property type="term" value="F:protein serine/threonine kinase activity"/>
    <property type="evidence" value="ECO:0007669"/>
    <property type="project" value="UniProtKB-KW"/>
</dbReference>
<organism evidence="9 10">
    <name type="scientific">Thraustotheca clavata</name>
    <dbReference type="NCBI Taxonomy" id="74557"/>
    <lineage>
        <taxon>Eukaryota</taxon>
        <taxon>Sar</taxon>
        <taxon>Stramenopiles</taxon>
        <taxon>Oomycota</taxon>
        <taxon>Saprolegniomycetes</taxon>
        <taxon>Saprolegniales</taxon>
        <taxon>Achlyaceae</taxon>
        <taxon>Thraustotheca</taxon>
    </lineage>
</organism>
<comment type="similarity">
    <text evidence="7">Belongs to the protein kinase superfamily.</text>
</comment>
<reference evidence="9 10" key="1">
    <citation type="journal article" date="2014" name="Genome Biol. Evol.">
        <title>The secreted proteins of Achlya hypogyna and Thraustotheca clavata identify the ancestral oomycete secretome and reveal gene acquisitions by horizontal gene transfer.</title>
        <authorList>
            <person name="Misner I."/>
            <person name="Blouin N."/>
            <person name="Leonard G."/>
            <person name="Richards T.A."/>
            <person name="Lane C.E."/>
        </authorList>
    </citation>
    <scope>NUCLEOTIDE SEQUENCE [LARGE SCALE GENOMIC DNA]</scope>
    <source>
        <strain evidence="9 10">ATCC 34112</strain>
    </source>
</reference>
<dbReference type="PROSITE" id="PS00107">
    <property type="entry name" value="PROTEIN_KINASE_ATP"/>
    <property type="match status" value="1"/>
</dbReference>
<dbReference type="CDD" id="cd13999">
    <property type="entry name" value="STKc_MAP3K-like"/>
    <property type="match status" value="1"/>
</dbReference>
<sequence length="313" mass="35209">MSAESLFQQLQNENVEIDFNDLAPRHKWEVIGQGGYGIVYKTSLLNTVVAVKVSLANIINSGNSTLIVQEITMLKQVRHPKIVEFLGISIDPNNICIVTEYLGRGSLLNVLHYSTKKLTWFNYLLQYAIDICEGMAYMHGQMPPLLHRDLKSANILISGDGKTAKIADLGFARIYAEVMSARGTERWCAPEILSGNANYSENVDVYSFGILLWEMCTRAIPYQNQNGAELKKKIVNDNLRPEFPDTMPEVLRDIYELCVSAMPPDRPSFLQLLTRLRGNVAEIVRSDDPYPVLHPEFCICNGYQGSLSNLCNQ</sequence>
<dbReference type="InterPro" id="IPR001245">
    <property type="entry name" value="Ser-Thr/Tyr_kinase_cat_dom"/>
</dbReference>
<dbReference type="PANTHER" id="PTHR44329:SF288">
    <property type="entry name" value="MITOGEN-ACTIVATED PROTEIN KINASE KINASE KINASE 20"/>
    <property type="match status" value="1"/>
</dbReference>
<keyword evidence="4 9" id="KW-0418">Kinase</keyword>
<dbReference type="GO" id="GO:0005524">
    <property type="term" value="F:ATP binding"/>
    <property type="evidence" value="ECO:0007669"/>
    <property type="project" value="UniProtKB-UniRule"/>
</dbReference>
<accession>A0A1W0A0X7</accession>
<dbReference type="PROSITE" id="PS00108">
    <property type="entry name" value="PROTEIN_KINASE_ST"/>
    <property type="match status" value="1"/>
</dbReference>
<keyword evidence="5 6" id="KW-0067">ATP-binding</keyword>
<dbReference type="Pfam" id="PF07714">
    <property type="entry name" value="PK_Tyr_Ser-Thr"/>
    <property type="match status" value="1"/>
</dbReference>
<dbReference type="InterPro" id="IPR008271">
    <property type="entry name" value="Ser/Thr_kinase_AS"/>
</dbReference>
<keyword evidence="10" id="KW-1185">Reference proteome</keyword>
<evidence type="ECO:0000256" key="4">
    <source>
        <dbReference type="ARBA" id="ARBA00022777"/>
    </source>
</evidence>
<evidence type="ECO:0000256" key="2">
    <source>
        <dbReference type="ARBA" id="ARBA00022679"/>
    </source>
</evidence>
<dbReference type="InterPro" id="IPR051681">
    <property type="entry name" value="Ser/Thr_Kinases-Pseudokinases"/>
</dbReference>
<keyword evidence="1 7" id="KW-0723">Serine/threonine-protein kinase</keyword>
<evidence type="ECO:0000313" key="10">
    <source>
        <dbReference type="Proteomes" id="UP000243217"/>
    </source>
</evidence>
<evidence type="ECO:0000256" key="6">
    <source>
        <dbReference type="PROSITE-ProRule" id="PRU10141"/>
    </source>
</evidence>
<gene>
    <name evidence="9" type="ORF">THRCLA_03797</name>
</gene>
<dbReference type="InterPro" id="IPR000719">
    <property type="entry name" value="Prot_kinase_dom"/>
</dbReference>
<dbReference type="SUPFAM" id="SSF56112">
    <property type="entry name" value="Protein kinase-like (PK-like)"/>
    <property type="match status" value="1"/>
</dbReference>
<evidence type="ECO:0000256" key="3">
    <source>
        <dbReference type="ARBA" id="ARBA00022741"/>
    </source>
</evidence>
<dbReference type="Gene3D" id="1.10.510.10">
    <property type="entry name" value="Transferase(Phosphotransferase) domain 1"/>
    <property type="match status" value="1"/>
</dbReference>
<keyword evidence="3 6" id="KW-0547">Nucleotide-binding</keyword>
<feature type="domain" description="Protein kinase" evidence="8">
    <location>
        <begin position="25"/>
        <end position="297"/>
    </location>
</feature>
<dbReference type="Gene3D" id="3.30.200.20">
    <property type="entry name" value="Phosphorylase Kinase, domain 1"/>
    <property type="match status" value="1"/>
</dbReference>
<dbReference type="PANTHER" id="PTHR44329">
    <property type="entry name" value="SERINE/THREONINE-PROTEIN KINASE TNNI3K-RELATED"/>
    <property type="match status" value="1"/>
</dbReference>
<dbReference type="EMBL" id="JNBS01000721">
    <property type="protein sequence ID" value="OQS03918.1"/>
    <property type="molecule type" value="Genomic_DNA"/>
</dbReference>
<evidence type="ECO:0000256" key="5">
    <source>
        <dbReference type="ARBA" id="ARBA00022840"/>
    </source>
</evidence>
<proteinExistence type="inferred from homology"/>
<dbReference type="STRING" id="74557.A0A1W0A0X7"/>
<name>A0A1W0A0X7_9STRA</name>
<dbReference type="OrthoDB" id="339325at2759"/>
<evidence type="ECO:0000259" key="8">
    <source>
        <dbReference type="PROSITE" id="PS50011"/>
    </source>
</evidence>
<keyword evidence="2" id="KW-0808">Transferase</keyword>
<dbReference type="PRINTS" id="PR00109">
    <property type="entry name" value="TYRKINASE"/>
</dbReference>
<dbReference type="AlphaFoldDB" id="A0A1W0A0X7"/>
<feature type="binding site" evidence="6">
    <location>
        <position position="52"/>
    </location>
    <ligand>
        <name>ATP</name>
        <dbReference type="ChEBI" id="CHEBI:30616"/>
    </ligand>
</feature>